<dbReference type="GO" id="GO:0003676">
    <property type="term" value="F:nucleic acid binding"/>
    <property type="evidence" value="ECO:0007669"/>
    <property type="project" value="InterPro"/>
</dbReference>
<evidence type="ECO:0000256" key="6">
    <source>
        <dbReference type="ARBA" id="ARBA00022908"/>
    </source>
</evidence>
<keyword evidence="5" id="KW-0460">Magnesium</keyword>
<evidence type="ECO:0000256" key="5">
    <source>
        <dbReference type="ARBA" id="ARBA00022842"/>
    </source>
</evidence>
<comment type="caution">
    <text evidence="14">The sequence shown here is derived from an EMBL/GenBank/DDBJ whole genome shotgun (WGS) entry which is preliminary data.</text>
</comment>
<dbReference type="InterPro" id="IPR012337">
    <property type="entry name" value="RNaseH-like_sf"/>
</dbReference>
<dbReference type="InterPro" id="IPR013103">
    <property type="entry name" value="RVT_2"/>
</dbReference>
<evidence type="ECO:0000313" key="14">
    <source>
        <dbReference type="EMBL" id="GEU61048.1"/>
    </source>
</evidence>
<feature type="compositionally biased region" description="Polar residues" evidence="11">
    <location>
        <begin position="123"/>
        <end position="140"/>
    </location>
</feature>
<evidence type="ECO:0000259" key="13">
    <source>
        <dbReference type="Pfam" id="PF25597"/>
    </source>
</evidence>
<evidence type="ECO:0000256" key="8">
    <source>
        <dbReference type="ARBA" id="ARBA00022932"/>
    </source>
</evidence>
<keyword evidence="7" id="KW-0695">RNA-directed DNA polymerase</keyword>
<evidence type="ECO:0000256" key="11">
    <source>
        <dbReference type="SAM" id="MobiDB-lite"/>
    </source>
</evidence>
<dbReference type="SUPFAM" id="SSF53098">
    <property type="entry name" value="Ribonuclease H-like"/>
    <property type="match status" value="1"/>
</dbReference>
<organism evidence="14">
    <name type="scientific">Tanacetum cinerariifolium</name>
    <name type="common">Dalmatian daisy</name>
    <name type="synonym">Chrysanthemum cinerariifolium</name>
    <dbReference type="NCBI Taxonomy" id="118510"/>
    <lineage>
        <taxon>Eukaryota</taxon>
        <taxon>Viridiplantae</taxon>
        <taxon>Streptophyta</taxon>
        <taxon>Embryophyta</taxon>
        <taxon>Tracheophyta</taxon>
        <taxon>Spermatophyta</taxon>
        <taxon>Magnoliopsida</taxon>
        <taxon>eudicotyledons</taxon>
        <taxon>Gunneridae</taxon>
        <taxon>Pentapetalae</taxon>
        <taxon>asterids</taxon>
        <taxon>campanulids</taxon>
        <taxon>Asterales</taxon>
        <taxon>Asteraceae</taxon>
        <taxon>Asteroideae</taxon>
        <taxon>Anthemideae</taxon>
        <taxon>Anthemidinae</taxon>
        <taxon>Tanacetum</taxon>
    </lineage>
</organism>
<sequence>MAERRNMTLIKTARTMLADSKLETTFWAEAVNTVCYVQNRVSVVKPHNKTSYELFHGRTPALSFMKPFWCLVTILNTLNHLGKFNGKADEGLFVGYSLSSKAFRVFNSRKKIVEENLHIRFSDNTPNVIGTQSNGFSDTQRSQDDGFQPSSDSGKKVDGDLSKGSKCKDQEQDDKINSTNNVNAASTNGVNIVSENISNELPFDPNMPALEDISTFNFSSDHDDADEEVDINNMDTTIQVSPVPTTRIYKDHPLDQIEEEVYVFQPPGFEDPYFPDKVYKGEKTLYGLHQAPRAWYETLSTYLLDNGFQRGKIDKTLFIRRHKGDILLVQVYVDDIIFSSTKKELCIAFEKMVHETTAKVRTINEEAQIHAKVDGKKVIISKASIRRDLQFGDEEGVDCLPTTTIFEQLVLTGPETTAWNEFSNIVASAISSLATNQKFNFLNGLLKHAQPEDSHELLRKLLEYLQIISEDLAEYINSPSWNRPAFYDDDDEHSIQYKEYLENSSNVIAPVLPTEELNNSLNMGDEHLSTISETESDELIKSSVENLVQIPSEYEVTFDNESERDVPVNNESSLIFMTFSNPLFDCNDNFTSSDDESLSNEDVLMENFKIYSNSLFDDEEIISTKIDPHYFNAESNLLESLLNRDTLINSSPKFDYFLEEFSGELAHIDPIPPGIKEADFDLEDEIRLVENLLYDNSSPRPPKELNTEIADTILESLSPSPILVEESDSQMEEIDLFLDTDDLMPPGIENGDYDSEGDILFLEELLSNDSISLPKNESFHFDRYDVPSSPRPPPEPPDVLFDFNPDTGVLIVKVVEDISDHRVLMPKFYPPNPPFFRILILCFHFHPITRTKYSNLIQKPLVFVGLSNHPLELQSFAYGYSISEILLI</sequence>
<dbReference type="Pfam" id="PF07727">
    <property type="entry name" value="RVT_2"/>
    <property type="match status" value="1"/>
</dbReference>
<keyword evidence="8" id="KW-0808">Transferase</keyword>
<evidence type="ECO:0000256" key="4">
    <source>
        <dbReference type="ARBA" id="ARBA00022801"/>
    </source>
</evidence>
<dbReference type="PANTHER" id="PTHR42648:SF11">
    <property type="entry name" value="TRANSPOSON TY4-P GAG-POL POLYPROTEIN"/>
    <property type="match status" value="1"/>
</dbReference>
<name>A0A6L2LHC2_TANCI</name>
<proteinExistence type="predicted"/>
<dbReference type="InterPro" id="IPR036397">
    <property type="entry name" value="RNaseH_sf"/>
</dbReference>
<keyword evidence="9" id="KW-0233">DNA recombination</keyword>
<dbReference type="GO" id="GO:0006310">
    <property type="term" value="P:DNA recombination"/>
    <property type="evidence" value="ECO:0007669"/>
    <property type="project" value="UniProtKB-KW"/>
</dbReference>
<keyword evidence="3" id="KW-0255">Endonuclease</keyword>
<reference evidence="14" key="1">
    <citation type="journal article" date="2019" name="Sci. Rep.">
        <title>Draft genome of Tanacetum cinerariifolium, the natural source of mosquito coil.</title>
        <authorList>
            <person name="Yamashiro T."/>
            <person name="Shiraishi A."/>
            <person name="Satake H."/>
            <person name="Nakayama K."/>
        </authorList>
    </citation>
    <scope>NUCLEOTIDE SEQUENCE</scope>
</reference>
<keyword evidence="2" id="KW-0479">Metal-binding</keyword>
<feature type="domain" description="Retroviral polymerase SH3-like" evidence="13">
    <location>
        <begin position="70"/>
        <end position="124"/>
    </location>
</feature>
<dbReference type="InterPro" id="IPR057670">
    <property type="entry name" value="SH3_retrovirus"/>
</dbReference>
<keyword evidence="8" id="KW-0548">Nucleotidyltransferase</keyword>
<feature type="domain" description="Reverse transcriptase Ty1/copia-type" evidence="12">
    <location>
        <begin position="256"/>
        <end position="354"/>
    </location>
</feature>
<dbReference type="Gene3D" id="3.30.420.10">
    <property type="entry name" value="Ribonuclease H-like superfamily/Ribonuclease H"/>
    <property type="match status" value="1"/>
</dbReference>
<evidence type="ECO:0000256" key="10">
    <source>
        <dbReference type="ARBA" id="ARBA00023268"/>
    </source>
</evidence>
<keyword evidence="6" id="KW-0229">DNA integration</keyword>
<protein>
    <submittedName>
        <fullName evidence="14">Ribonuclease H-like domain-containing protein</fullName>
    </submittedName>
</protein>
<evidence type="ECO:0000256" key="2">
    <source>
        <dbReference type="ARBA" id="ARBA00022723"/>
    </source>
</evidence>
<keyword evidence="1" id="KW-0540">Nuclease</keyword>
<dbReference type="GO" id="GO:0004519">
    <property type="term" value="F:endonuclease activity"/>
    <property type="evidence" value="ECO:0007669"/>
    <property type="project" value="UniProtKB-KW"/>
</dbReference>
<feature type="region of interest" description="Disordered" evidence="11">
    <location>
        <begin position="123"/>
        <end position="184"/>
    </location>
</feature>
<dbReference type="GO" id="GO:0003887">
    <property type="term" value="F:DNA-directed DNA polymerase activity"/>
    <property type="evidence" value="ECO:0007669"/>
    <property type="project" value="UniProtKB-KW"/>
</dbReference>
<evidence type="ECO:0000256" key="7">
    <source>
        <dbReference type="ARBA" id="ARBA00022918"/>
    </source>
</evidence>
<dbReference type="GO" id="GO:0016787">
    <property type="term" value="F:hydrolase activity"/>
    <property type="evidence" value="ECO:0007669"/>
    <property type="project" value="UniProtKB-KW"/>
</dbReference>
<dbReference type="EMBL" id="BKCJ010004440">
    <property type="protein sequence ID" value="GEU61048.1"/>
    <property type="molecule type" value="Genomic_DNA"/>
</dbReference>
<dbReference type="InterPro" id="IPR039537">
    <property type="entry name" value="Retrotran_Ty1/copia-like"/>
</dbReference>
<keyword evidence="4" id="KW-0378">Hydrolase</keyword>
<dbReference type="AlphaFoldDB" id="A0A6L2LHC2"/>
<evidence type="ECO:0000256" key="3">
    <source>
        <dbReference type="ARBA" id="ARBA00022759"/>
    </source>
</evidence>
<dbReference type="Pfam" id="PF25597">
    <property type="entry name" value="SH3_retrovirus"/>
    <property type="match status" value="1"/>
</dbReference>
<accession>A0A6L2LHC2</accession>
<keyword evidence="8" id="KW-0239">DNA-directed DNA polymerase</keyword>
<dbReference type="PANTHER" id="PTHR42648">
    <property type="entry name" value="TRANSPOSASE, PUTATIVE-RELATED"/>
    <property type="match status" value="1"/>
</dbReference>
<gene>
    <name evidence="14" type="ORF">Tci_033026</name>
</gene>
<dbReference type="GO" id="GO:0015074">
    <property type="term" value="P:DNA integration"/>
    <property type="evidence" value="ECO:0007669"/>
    <property type="project" value="UniProtKB-KW"/>
</dbReference>
<evidence type="ECO:0000256" key="9">
    <source>
        <dbReference type="ARBA" id="ARBA00023172"/>
    </source>
</evidence>
<evidence type="ECO:0000259" key="12">
    <source>
        <dbReference type="Pfam" id="PF07727"/>
    </source>
</evidence>
<evidence type="ECO:0000256" key="1">
    <source>
        <dbReference type="ARBA" id="ARBA00022722"/>
    </source>
</evidence>
<dbReference type="GO" id="GO:0046872">
    <property type="term" value="F:metal ion binding"/>
    <property type="evidence" value="ECO:0007669"/>
    <property type="project" value="UniProtKB-KW"/>
</dbReference>
<feature type="compositionally biased region" description="Basic and acidic residues" evidence="11">
    <location>
        <begin position="153"/>
        <end position="176"/>
    </location>
</feature>
<keyword evidence="10" id="KW-0511">Multifunctional enzyme</keyword>
<dbReference type="GO" id="GO:0003964">
    <property type="term" value="F:RNA-directed DNA polymerase activity"/>
    <property type="evidence" value="ECO:0007669"/>
    <property type="project" value="UniProtKB-KW"/>
</dbReference>